<dbReference type="GO" id="GO:0042626">
    <property type="term" value="F:ATPase-coupled transmembrane transporter activity"/>
    <property type="evidence" value="ECO:0007669"/>
    <property type="project" value="TreeGrafter"/>
</dbReference>
<comment type="similarity">
    <text evidence="2">Belongs to the ABC transporter superfamily.</text>
</comment>
<dbReference type="PROSITE" id="PS50893">
    <property type="entry name" value="ABC_TRANSPORTER_2"/>
    <property type="match status" value="1"/>
</dbReference>
<evidence type="ECO:0000256" key="6">
    <source>
        <dbReference type="ARBA" id="ARBA00022840"/>
    </source>
</evidence>
<dbReference type="InterPro" id="IPR003439">
    <property type="entry name" value="ABC_transporter-like_ATP-bd"/>
</dbReference>
<name>N0E532_9MICO</name>
<dbReference type="PANTHER" id="PTHR43553:SF1">
    <property type="entry name" value="ABC TRANSPORTER I FAMILY MEMBER 11, CHLOROPLASTIC"/>
    <property type="match status" value="1"/>
</dbReference>
<dbReference type="GO" id="GO:0005524">
    <property type="term" value="F:ATP binding"/>
    <property type="evidence" value="ECO:0007669"/>
    <property type="project" value="UniProtKB-KW"/>
</dbReference>
<organism evidence="12 13">
    <name type="scientific">Phycicoccus elongatus Lp2</name>
    <dbReference type="NCBI Taxonomy" id="1193181"/>
    <lineage>
        <taxon>Bacteria</taxon>
        <taxon>Bacillati</taxon>
        <taxon>Actinomycetota</taxon>
        <taxon>Actinomycetes</taxon>
        <taxon>Micrococcales</taxon>
        <taxon>Intrasporangiaceae</taxon>
        <taxon>Phycicoccus</taxon>
    </lineage>
</organism>
<evidence type="ECO:0000259" key="11">
    <source>
        <dbReference type="PROSITE" id="PS50893"/>
    </source>
</evidence>
<comment type="caution">
    <text evidence="12">The sequence shown here is derived from an EMBL/GenBank/DDBJ whole genome shotgun (WGS) entry which is preliminary data.</text>
</comment>
<feature type="domain" description="ABC transporter" evidence="11">
    <location>
        <begin position="125"/>
        <end position="365"/>
    </location>
</feature>
<keyword evidence="8 10" id="KW-0472">Membrane</keyword>
<evidence type="ECO:0000256" key="2">
    <source>
        <dbReference type="ARBA" id="ARBA00005417"/>
    </source>
</evidence>
<evidence type="ECO:0000256" key="7">
    <source>
        <dbReference type="ARBA" id="ARBA00022989"/>
    </source>
</evidence>
<evidence type="ECO:0000256" key="9">
    <source>
        <dbReference type="SAM" id="MobiDB-lite"/>
    </source>
</evidence>
<feature type="transmembrane region" description="Helical" evidence="10">
    <location>
        <begin position="349"/>
        <end position="367"/>
    </location>
</feature>
<evidence type="ECO:0000313" key="13">
    <source>
        <dbReference type="Proteomes" id="UP000013167"/>
    </source>
</evidence>
<feature type="transmembrane region" description="Helical" evidence="10">
    <location>
        <begin position="407"/>
        <end position="429"/>
    </location>
</feature>
<dbReference type="Proteomes" id="UP000013167">
    <property type="component" value="Unassembled WGS sequence"/>
</dbReference>
<evidence type="ECO:0000313" key="12">
    <source>
        <dbReference type="EMBL" id="CCH71090.1"/>
    </source>
</evidence>
<dbReference type="SUPFAM" id="SSF52540">
    <property type="entry name" value="P-loop containing nucleoside triphosphate hydrolases"/>
    <property type="match status" value="1"/>
</dbReference>
<dbReference type="EMBL" id="CAIZ01000151">
    <property type="protein sequence ID" value="CCH71090.1"/>
    <property type="molecule type" value="Genomic_DNA"/>
</dbReference>
<dbReference type="PANTHER" id="PTHR43553">
    <property type="entry name" value="HEAVY METAL TRANSPORTER"/>
    <property type="match status" value="1"/>
</dbReference>
<feature type="transmembrane region" description="Helical" evidence="10">
    <location>
        <begin position="379"/>
        <end position="401"/>
    </location>
</feature>
<dbReference type="Pfam" id="PF02361">
    <property type="entry name" value="CbiQ"/>
    <property type="match status" value="1"/>
</dbReference>
<dbReference type="Gene3D" id="3.40.50.300">
    <property type="entry name" value="P-loop containing nucleotide triphosphate hydrolases"/>
    <property type="match status" value="1"/>
</dbReference>
<dbReference type="GO" id="GO:0016887">
    <property type="term" value="F:ATP hydrolysis activity"/>
    <property type="evidence" value="ECO:0007669"/>
    <property type="project" value="InterPro"/>
</dbReference>
<dbReference type="InterPro" id="IPR017871">
    <property type="entry name" value="ABC_transporter-like_CS"/>
</dbReference>
<dbReference type="GO" id="GO:0005886">
    <property type="term" value="C:plasma membrane"/>
    <property type="evidence" value="ECO:0007669"/>
    <property type="project" value="UniProtKB-ARBA"/>
</dbReference>
<dbReference type="AlphaFoldDB" id="N0E532"/>
<dbReference type="Pfam" id="PF00005">
    <property type="entry name" value="ABC_tran"/>
    <property type="match status" value="1"/>
</dbReference>
<evidence type="ECO:0000256" key="5">
    <source>
        <dbReference type="ARBA" id="ARBA00022741"/>
    </source>
</evidence>
<proteinExistence type="inferred from homology"/>
<dbReference type="eggNOG" id="COG1122">
    <property type="taxonomic scope" value="Bacteria"/>
</dbReference>
<keyword evidence="5" id="KW-0547">Nucleotide-binding</keyword>
<evidence type="ECO:0000256" key="4">
    <source>
        <dbReference type="ARBA" id="ARBA00022692"/>
    </source>
</evidence>
<comment type="subcellular location">
    <subcellularLocation>
        <location evidence="1">Membrane</location>
        <topology evidence="1">Multi-pass membrane protein</topology>
    </subcellularLocation>
</comment>
<dbReference type="InterPro" id="IPR003593">
    <property type="entry name" value="AAA+_ATPase"/>
</dbReference>
<reference evidence="12 13" key="1">
    <citation type="journal article" date="2013" name="ISME J.">
        <title>A metabolic model for members of the genus Tetrasphaera involved in enhanced biological phosphorus removal.</title>
        <authorList>
            <person name="Kristiansen R."/>
            <person name="Nguyen H.T.T."/>
            <person name="Saunders A.M."/>
            <person name="Nielsen J.L."/>
            <person name="Wimmer R."/>
            <person name="Le V.Q."/>
            <person name="McIlroy S.J."/>
            <person name="Petrovski S."/>
            <person name="Seviour R.J."/>
            <person name="Calteau A."/>
            <person name="Nielsen K.L."/>
            <person name="Nielsen P.H."/>
        </authorList>
    </citation>
    <scope>NUCLEOTIDE SEQUENCE [LARGE SCALE GENOMIC DNA]</scope>
    <source>
        <strain evidence="12 13">Lp2</strain>
    </source>
</reference>
<dbReference type="PROSITE" id="PS00211">
    <property type="entry name" value="ABC_TRANSPORTER_1"/>
    <property type="match status" value="1"/>
</dbReference>
<feature type="region of interest" description="Disordered" evidence="9">
    <location>
        <begin position="79"/>
        <end position="104"/>
    </location>
</feature>
<dbReference type="SMART" id="SM00382">
    <property type="entry name" value="AAA"/>
    <property type="match status" value="1"/>
</dbReference>
<keyword evidence="7 10" id="KW-1133">Transmembrane helix</keyword>
<protein>
    <submittedName>
        <fullName evidence="12">ABC transporter, ATP-binding protein</fullName>
    </submittedName>
</protein>
<keyword evidence="3" id="KW-0813">Transport</keyword>
<evidence type="ECO:0000256" key="10">
    <source>
        <dbReference type="SAM" id="Phobius"/>
    </source>
</evidence>
<dbReference type="HOGENOM" id="CLU_489948_0_0_11"/>
<dbReference type="InterPro" id="IPR027417">
    <property type="entry name" value="P-loop_NTPase"/>
</dbReference>
<accession>N0E532</accession>
<dbReference type="eggNOG" id="COG0619">
    <property type="taxonomic scope" value="Bacteria"/>
</dbReference>
<keyword evidence="13" id="KW-1185">Reference proteome</keyword>
<gene>
    <name evidence="12" type="ORF">BN10_790001</name>
</gene>
<keyword evidence="4 10" id="KW-0812">Transmembrane</keyword>
<dbReference type="InterPro" id="IPR050095">
    <property type="entry name" value="ECF_ABC_transporter_ATP-bd"/>
</dbReference>
<dbReference type="STRING" id="1193181.BN10_790001"/>
<sequence>MRASVDAAVREQGLTLVVVEHVLGPWIDLVDRLIVLDASGVIVADGPVRETLATRHTELVGMGVWVPGAGAPDPLPVDPALVGAPHLGPAHPRQSSEENTRSAVRPRRMFSSLDCLEATPLTVTRRTATVDGIVTERVAARLEEPLRLAPGELAALVGRSGSGKSTILHALAGFLVPAKGTLRVGDDEDPARLEPVELARRLAWIPQWASSTIVTGRVLDEVLLTSRQLGDDTPGLEDRARGLLETLGLGRLADADPRHLSGGEMRRLAIASAILHGPDIVLADAPPPPATHDQAVIDRAHQVHHLDGQPREAPGPHGRPWLSGRNPLALLAGAALAVPAGVASPGWRASIVLLALQFVLAVAGLTSRRAGLFRPLRALAVRLLPGVLAALSVAWSTWLLGGRSLDLAATGFTRVLLIVLPSAVLLPFIDTDRLGDELAQRLRLPDRFVVAVAAALHRMQSFGDIWTEIARARKVRGIGISWRRTKSVVRHVIALTIGLLVRSLRSAAELAVAMDARGFATAHRRSWLRPVTWRVRDSVVVVASMMPLLLTLLFRR</sequence>
<evidence type="ECO:0000256" key="8">
    <source>
        <dbReference type="ARBA" id="ARBA00023136"/>
    </source>
</evidence>
<dbReference type="CDD" id="cd16914">
    <property type="entry name" value="EcfT"/>
    <property type="match status" value="1"/>
</dbReference>
<evidence type="ECO:0000256" key="3">
    <source>
        <dbReference type="ARBA" id="ARBA00022448"/>
    </source>
</evidence>
<dbReference type="InterPro" id="IPR003339">
    <property type="entry name" value="ABC/ECF_trnsptr_transmembrane"/>
</dbReference>
<evidence type="ECO:0000256" key="1">
    <source>
        <dbReference type="ARBA" id="ARBA00004141"/>
    </source>
</evidence>
<keyword evidence="6 12" id="KW-0067">ATP-binding</keyword>